<reference evidence="3 4" key="1">
    <citation type="submission" date="2017-08" db="EMBL/GenBank/DDBJ databases">
        <title>Acidophilic green algal genome provides insights into adaptation to an acidic environment.</title>
        <authorList>
            <person name="Hirooka S."/>
            <person name="Hirose Y."/>
            <person name="Kanesaki Y."/>
            <person name="Higuchi S."/>
            <person name="Fujiwara T."/>
            <person name="Onuma R."/>
            <person name="Era A."/>
            <person name="Ohbayashi R."/>
            <person name="Uzuka A."/>
            <person name="Nozaki H."/>
            <person name="Yoshikawa H."/>
            <person name="Miyagishima S.Y."/>
        </authorList>
    </citation>
    <scope>NUCLEOTIDE SEQUENCE [LARGE SCALE GENOMIC DNA]</scope>
    <source>
        <strain evidence="3 4">NIES-2499</strain>
    </source>
</reference>
<gene>
    <name evidence="3" type="ORF">CEUSTIGMA_g6300.t1</name>
</gene>
<dbReference type="EMBL" id="BEGY01000036">
    <property type="protein sequence ID" value="GAX78862.1"/>
    <property type="molecule type" value="Genomic_DNA"/>
</dbReference>
<dbReference type="Proteomes" id="UP000232323">
    <property type="component" value="Unassembled WGS sequence"/>
</dbReference>
<keyword evidence="2" id="KW-0812">Transmembrane</keyword>
<sequence>MFSWLKGTYANDSENSKPSVREVESQPELLPAENEKKTNANSRGMNLIEVQPVHVVLCGSAVVAAGATLTGVLTYRSGAKSLADEGINPDTRWKIVPVAVKTMLLSTVLTAVIGLGGFMALRACGVLTTDRAEIPSVSETVKFVQHPRAYLAELFRGEQQQQHNLVMGDKKTERS</sequence>
<evidence type="ECO:0000256" key="2">
    <source>
        <dbReference type="SAM" id="Phobius"/>
    </source>
</evidence>
<evidence type="ECO:0000313" key="3">
    <source>
        <dbReference type="EMBL" id="GAX78862.1"/>
    </source>
</evidence>
<proteinExistence type="predicted"/>
<feature type="transmembrane region" description="Helical" evidence="2">
    <location>
        <begin position="53"/>
        <end position="75"/>
    </location>
</feature>
<feature type="region of interest" description="Disordered" evidence="1">
    <location>
        <begin position="1"/>
        <end position="40"/>
    </location>
</feature>
<comment type="caution">
    <text evidence="3">The sequence shown here is derived from an EMBL/GenBank/DDBJ whole genome shotgun (WGS) entry which is preliminary data.</text>
</comment>
<keyword evidence="4" id="KW-1185">Reference proteome</keyword>
<keyword evidence="2" id="KW-0472">Membrane</keyword>
<dbReference type="AlphaFoldDB" id="A0A250X7J8"/>
<feature type="transmembrane region" description="Helical" evidence="2">
    <location>
        <begin position="95"/>
        <end position="121"/>
    </location>
</feature>
<evidence type="ECO:0000256" key="1">
    <source>
        <dbReference type="SAM" id="MobiDB-lite"/>
    </source>
</evidence>
<evidence type="ECO:0000313" key="4">
    <source>
        <dbReference type="Proteomes" id="UP000232323"/>
    </source>
</evidence>
<dbReference type="OrthoDB" id="536157at2759"/>
<organism evidence="3 4">
    <name type="scientific">Chlamydomonas eustigma</name>
    <dbReference type="NCBI Taxonomy" id="1157962"/>
    <lineage>
        <taxon>Eukaryota</taxon>
        <taxon>Viridiplantae</taxon>
        <taxon>Chlorophyta</taxon>
        <taxon>core chlorophytes</taxon>
        <taxon>Chlorophyceae</taxon>
        <taxon>CS clade</taxon>
        <taxon>Chlamydomonadales</taxon>
        <taxon>Chlamydomonadaceae</taxon>
        <taxon>Chlamydomonas</taxon>
    </lineage>
</organism>
<protein>
    <submittedName>
        <fullName evidence="3">Uncharacterized protein</fullName>
    </submittedName>
</protein>
<keyword evidence="2" id="KW-1133">Transmembrane helix</keyword>
<name>A0A250X7J8_9CHLO</name>
<accession>A0A250X7J8</accession>